<dbReference type="InterPro" id="IPR036034">
    <property type="entry name" value="PDZ_sf"/>
</dbReference>
<gene>
    <name evidence="3" type="ORF">HAND00432_LOCUS14415</name>
    <name evidence="2" type="ORF">HAND1043_LOCUS22952</name>
</gene>
<dbReference type="SUPFAM" id="SSF50156">
    <property type="entry name" value="PDZ domain-like"/>
    <property type="match status" value="1"/>
</dbReference>
<accession>A0A6U4WBX9</accession>
<dbReference type="SMART" id="SM00228">
    <property type="entry name" value="PDZ"/>
    <property type="match status" value="1"/>
</dbReference>
<name>A0A6U4WBX9_HEMAN</name>
<protein>
    <recommendedName>
        <fullName evidence="1">PDZ domain-containing protein</fullName>
    </recommendedName>
</protein>
<dbReference type="Gene3D" id="2.30.42.10">
    <property type="match status" value="1"/>
</dbReference>
<dbReference type="AlphaFoldDB" id="A0A6U4WBX9"/>
<proteinExistence type="predicted"/>
<dbReference type="InterPro" id="IPR041489">
    <property type="entry name" value="PDZ_6"/>
</dbReference>
<evidence type="ECO:0000313" key="3">
    <source>
        <dbReference type="EMBL" id="CAD8960226.1"/>
    </source>
</evidence>
<reference evidence="3" key="1">
    <citation type="submission" date="2021-01" db="EMBL/GenBank/DDBJ databases">
        <authorList>
            <person name="Corre E."/>
            <person name="Pelletier E."/>
            <person name="Niang G."/>
            <person name="Scheremetjew M."/>
            <person name="Finn R."/>
            <person name="Kale V."/>
            <person name="Holt S."/>
            <person name="Cochrane G."/>
            <person name="Meng A."/>
            <person name="Brown T."/>
            <person name="Cohen L."/>
        </authorList>
    </citation>
    <scope>NUCLEOTIDE SEQUENCE</scope>
    <source>
        <strain evidence="2">CCMP441</strain>
        <strain evidence="3">CCMP644</strain>
    </source>
</reference>
<dbReference type="InterPro" id="IPR001478">
    <property type="entry name" value="PDZ"/>
</dbReference>
<feature type="domain" description="PDZ" evidence="1">
    <location>
        <begin position="38"/>
        <end position="121"/>
    </location>
</feature>
<organism evidence="3">
    <name type="scientific">Hemiselmis andersenii</name>
    <name type="common">Cryptophyte alga</name>
    <dbReference type="NCBI Taxonomy" id="464988"/>
    <lineage>
        <taxon>Eukaryota</taxon>
        <taxon>Cryptophyceae</taxon>
        <taxon>Cryptomonadales</taxon>
        <taxon>Hemiselmidaceae</taxon>
        <taxon>Hemiselmis</taxon>
    </lineage>
</organism>
<dbReference type="EMBL" id="HBFK01037885">
    <property type="protein sequence ID" value="CAD8756443.1"/>
    <property type="molecule type" value="Transcribed_RNA"/>
</dbReference>
<sequence length="150" mass="15978">MAAWWDESVSAVKDLLGLPDAAITCCTSVQRPDEPMSNRQGHCGVGMILEDCEHPSYNNHNVHVRTLSPGGPADNSKQIQKGDTLLKIDGKDVVGLKTADLGDLLLGPGESAVSLTLKRGPAWQGGEGKTYSVDLRRSWTAAGLKEVPNS</sequence>
<dbReference type="PROSITE" id="PS50106">
    <property type="entry name" value="PDZ"/>
    <property type="match status" value="1"/>
</dbReference>
<dbReference type="Pfam" id="PF17820">
    <property type="entry name" value="PDZ_6"/>
    <property type="match status" value="1"/>
</dbReference>
<dbReference type="EMBL" id="HBFX01023712">
    <property type="protein sequence ID" value="CAD8960226.1"/>
    <property type="molecule type" value="Transcribed_RNA"/>
</dbReference>
<evidence type="ECO:0000259" key="1">
    <source>
        <dbReference type="PROSITE" id="PS50106"/>
    </source>
</evidence>
<evidence type="ECO:0000313" key="2">
    <source>
        <dbReference type="EMBL" id="CAD8756443.1"/>
    </source>
</evidence>